<evidence type="ECO:0000313" key="1">
    <source>
        <dbReference type="EMBL" id="PQM39164.1"/>
    </source>
</evidence>
<comment type="caution">
    <text evidence="1">The sequence shown here is derived from an EMBL/GenBank/DDBJ whole genome shotgun (WGS) entry which is preliminary data.</text>
</comment>
<accession>A0A314URF2</accession>
<name>A0A314URF2_PRUYE</name>
<dbReference type="OrthoDB" id="997337at2759"/>
<protein>
    <submittedName>
        <fullName evidence="1">Uncharacterized protein</fullName>
    </submittedName>
</protein>
<proteinExistence type="predicted"/>
<reference evidence="1 2" key="1">
    <citation type="submission" date="2018-02" db="EMBL/GenBank/DDBJ databases">
        <title>Draft genome of wild Prunus yedoensis var. nudiflora.</title>
        <authorList>
            <person name="Baek S."/>
            <person name="Kim J.-H."/>
            <person name="Choi K."/>
            <person name="Kim G.-B."/>
            <person name="Cho A."/>
            <person name="Jang H."/>
            <person name="Shin C.-H."/>
            <person name="Yu H.-J."/>
            <person name="Mun J.-H."/>
        </authorList>
    </citation>
    <scope>NUCLEOTIDE SEQUENCE [LARGE SCALE GENOMIC DNA]</scope>
    <source>
        <strain evidence="2">cv. Jeju island</strain>
        <tissue evidence="1">Leaf</tissue>
    </source>
</reference>
<keyword evidence="2" id="KW-1185">Reference proteome</keyword>
<sequence>MWQRASSSPHILGTSDAGVDNALLLPAVLPPTPLLLETSDIAAGTALHLPAVSPPTPPLLGTSDIAAGTALHLPAVLPPIPLLPGTSDIVAATALHLPAAPPVVRLLMVATRSVMFLPTVPSWGIHKRKAYPGRIGKFPLLRSKPFSMVVSRFSGLSTNFFHFVTNLTDMQCSRVPLHPETIGVLRKFMDKNGGFMDIMGVTSSFSKSAAFRALGLVLHGMDTM</sequence>
<evidence type="ECO:0000313" key="2">
    <source>
        <dbReference type="Proteomes" id="UP000250321"/>
    </source>
</evidence>
<gene>
    <name evidence="1" type="ORF">Pyn_36815</name>
</gene>
<dbReference type="EMBL" id="PJQY01003230">
    <property type="protein sequence ID" value="PQM39164.1"/>
    <property type="molecule type" value="Genomic_DNA"/>
</dbReference>
<organism evidence="1 2">
    <name type="scientific">Prunus yedoensis var. nudiflora</name>
    <dbReference type="NCBI Taxonomy" id="2094558"/>
    <lineage>
        <taxon>Eukaryota</taxon>
        <taxon>Viridiplantae</taxon>
        <taxon>Streptophyta</taxon>
        <taxon>Embryophyta</taxon>
        <taxon>Tracheophyta</taxon>
        <taxon>Spermatophyta</taxon>
        <taxon>Magnoliopsida</taxon>
        <taxon>eudicotyledons</taxon>
        <taxon>Gunneridae</taxon>
        <taxon>Pentapetalae</taxon>
        <taxon>rosids</taxon>
        <taxon>fabids</taxon>
        <taxon>Rosales</taxon>
        <taxon>Rosaceae</taxon>
        <taxon>Amygdaloideae</taxon>
        <taxon>Amygdaleae</taxon>
        <taxon>Prunus</taxon>
    </lineage>
</organism>
<dbReference type="AlphaFoldDB" id="A0A314URF2"/>
<dbReference type="Proteomes" id="UP000250321">
    <property type="component" value="Unassembled WGS sequence"/>
</dbReference>